<feature type="transmembrane region" description="Helical" evidence="1">
    <location>
        <begin position="219"/>
        <end position="237"/>
    </location>
</feature>
<dbReference type="RefSeq" id="WP_106133311.1">
    <property type="nucleotide sequence ID" value="NZ_PVTR01000004.1"/>
</dbReference>
<dbReference type="Proteomes" id="UP000238157">
    <property type="component" value="Unassembled WGS sequence"/>
</dbReference>
<feature type="transmembrane region" description="Helical" evidence="1">
    <location>
        <begin position="285"/>
        <end position="304"/>
    </location>
</feature>
<dbReference type="OrthoDB" id="1132709at2"/>
<feature type="transmembrane region" description="Helical" evidence="1">
    <location>
        <begin position="170"/>
        <end position="189"/>
    </location>
</feature>
<name>A0A2T0WPH4_9BACT</name>
<reference evidence="2 3" key="1">
    <citation type="submission" date="2018-03" db="EMBL/GenBank/DDBJ databases">
        <title>Genomic Encyclopedia of Archaeal and Bacterial Type Strains, Phase II (KMG-II): from individual species to whole genera.</title>
        <authorList>
            <person name="Goeker M."/>
        </authorList>
    </citation>
    <scope>NUCLEOTIDE SEQUENCE [LARGE SCALE GENOMIC DNA]</scope>
    <source>
        <strain evidence="2 3">DSM 27929</strain>
    </source>
</reference>
<proteinExistence type="predicted"/>
<feature type="transmembrane region" description="Helical" evidence="1">
    <location>
        <begin position="388"/>
        <end position="405"/>
    </location>
</feature>
<feature type="transmembrane region" description="Helical" evidence="1">
    <location>
        <begin position="74"/>
        <end position="93"/>
    </location>
</feature>
<keyword evidence="1" id="KW-1133">Transmembrane helix</keyword>
<keyword evidence="1" id="KW-0472">Membrane</keyword>
<comment type="caution">
    <text evidence="2">The sequence shown here is derived from an EMBL/GenBank/DDBJ whole genome shotgun (WGS) entry which is preliminary data.</text>
</comment>
<gene>
    <name evidence="2" type="ORF">CLW00_104243</name>
</gene>
<keyword evidence="3" id="KW-1185">Reference proteome</keyword>
<dbReference type="SUPFAM" id="SSF103473">
    <property type="entry name" value="MFS general substrate transporter"/>
    <property type="match status" value="1"/>
</dbReference>
<feature type="transmembrane region" description="Helical" evidence="1">
    <location>
        <begin position="257"/>
        <end position="273"/>
    </location>
</feature>
<sequence>MKPKNNLATLWWMVFLSLALGVFISYFFVFVNALFISEIGTSQLPLAYIFSGLGGTIITWLFNSSEKKIGFAKSATIFCLFFALVMFVLWYFYVNGIGVYYLIFFAYAWFWVSINFTSLVFWKLPSNIFDLSENKKYNGVISSGEVISAIVAYLSVPALLSLESFSRDKLLLISFFGILSFSFISFILGSKIKPQAKNKPNEKQIYKRASPSVIYKEKYFQLIFLSVFLGVIIQLLIDFSLMEVSAHQMSDAEELAKFFAFLFGGMRLLELILKSFLSKFLLKEYGVFISLSTLIFALAFIVVVGLSSLFIGYTGLILIVAALSKLFERSLYRSIYAPTINVLYQAYPITKRALTQNYADGFGKTVGQLVAAVLIFSIAKISGFESKVFMLLLSILLILVLWQIVSKKLIFHYKIELSNILLSLQDYHVPEKRKGLGPSQGSSSNDKSEENHGDILLQKQKMSLPQLQVVIEDLLKIEDRIKIASSKKDYELVDTKKSDIDTRALLQSLIETVEQYPKNDLLRLDSEVQSMVTNKETGSPLLILISILIQVQLLKITPNFNFFNFHKKLLAKDFLLSALIQNMALEKYTELKEQDYFFLLEERVMKYTYLQACIEDLSGNSPFLQKLLISESNTTKNDLLIVLSFRYDQKSLNRIARLLSQEDKSQKLIALELLELQLKEQEKKWVLPIFRDEKPEYILRKLESEFPQALIGAEKRLLSILANNEVEIPSIIKGQALMELLKKYPTNNYGSFTHSFLTSPKLFLKKVSASLNGHQNSLPDADKHFYLTYLGIAMDDFLEADSGSGIHHFFWGCDTSEAKTNKSYMLIHSLYSDLYGKVFPLENV</sequence>
<feature type="transmembrane region" description="Helical" evidence="1">
    <location>
        <begin position="42"/>
        <end position="62"/>
    </location>
</feature>
<feature type="transmembrane region" description="Helical" evidence="1">
    <location>
        <begin position="310"/>
        <end position="327"/>
    </location>
</feature>
<evidence type="ECO:0000313" key="3">
    <source>
        <dbReference type="Proteomes" id="UP000238157"/>
    </source>
</evidence>
<organism evidence="2 3">
    <name type="scientific">Mongoliibacter ruber</name>
    <dbReference type="NCBI Taxonomy" id="1750599"/>
    <lineage>
        <taxon>Bacteria</taxon>
        <taxon>Pseudomonadati</taxon>
        <taxon>Bacteroidota</taxon>
        <taxon>Cytophagia</taxon>
        <taxon>Cytophagales</taxon>
        <taxon>Cyclobacteriaceae</taxon>
        <taxon>Mongoliibacter</taxon>
    </lineage>
</organism>
<dbReference type="AlphaFoldDB" id="A0A2T0WPH4"/>
<feature type="transmembrane region" description="Helical" evidence="1">
    <location>
        <begin position="12"/>
        <end position="36"/>
    </location>
</feature>
<accession>A0A2T0WPH4</accession>
<evidence type="ECO:0000313" key="2">
    <source>
        <dbReference type="EMBL" id="PRY88592.1"/>
    </source>
</evidence>
<dbReference type="EMBL" id="PVTR01000004">
    <property type="protein sequence ID" value="PRY88592.1"/>
    <property type="molecule type" value="Genomic_DNA"/>
</dbReference>
<protein>
    <submittedName>
        <fullName evidence="2">ATP/ADP translocase</fullName>
    </submittedName>
</protein>
<evidence type="ECO:0000256" key="1">
    <source>
        <dbReference type="SAM" id="Phobius"/>
    </source>
</evidence>
<feature type="transmembrane region" description="Helical" evidence="1">
    <location>
        <begin position="99"/>
        <end position="125"/>
    </location>
</feature>
<keyword evidence="1" id="KW-0812">Transmembrane</keyword>
<dbReference type="InterPro" id="IPR036259">
    <property type="entry name" value="MFS_trans_sf"/>
</dbReference>
<feature type="transmembrane region" description="Helical" evidence="1">
    <location>
        <begin position="137"/>
        <end position="158"/>
    </location>
</feature>